<name>A0A7U4RPT9_9BACT</name>
<organism evidence="1 2">
    <name type="scientific">Sulfurovum lithotrophicum</name>
    <dbReference type="NCBI Taxonomy" id="206403"/>
    <lineage>
        <taxon>Bacteria</taxon>
        <taxon>Pseudomonadati</taxon>
        <taxon>Campylobacterota</taxon>
        <taxon>Epsilonproteobacteria</taxon>
        <taxon>Campylobacterales</taxon>
        <taxon>Sulfurovaceae</taxon>
        <taxon>Sulfurovum</taxon>
    </lineage>
</organism>
<reference evidence="2" key="2">
    <citation type="journal article" date="2017" name="Stand. Genomic Sci.">
        <title>Complete genome sequence of the sulfur-oxidizing chemolithoautotrophic Sulfurovum lithotrophicum 42BKTT.</title>
        <authorList>
            <person name="Jeon W."/>
            <person name="Priscilla L."/>
            <person name="Park G."/>
            <person name="Lee H."/>
            <person name="Lee N."/>
            <person name="Lee D."/>
            <person name="Kwon H."/>
            <person name="Ahn I."/>
            <person name="Lee C."/>
            <person name="Lee H."/>
            <person name="Ahn J."/>
        </authorList>
    </citation>
    <scope>NUCLEOTIDE SEQUENCE [LARGE SCALE GENOMIC DNA]</scope>
    <source>
        <strain evidence="2">ATCC BAA-797 / 42BKT</strain>
    </source>
</reference>
<keyword evidence="2" id="KW-1185">Reference proteome</keyword>
<dbReference type="EMBL" id="CP011308">
    <property type="protein sequence ID" value="AKF24041.1"/>
    <property type="molecule type" value="Genomic_DNA"/>
</dbReference>
<evidence type="ECO:0000313" key="1">
    <source>
        <dbReference type="EMBL" id="AKF24041.1"/>
    </source>
</evidence>
<gene>
    <name evidence="1" type="ORF">YH65_00430</name>
</gene>
<accession>A0A7U4RPT9</accession>
<dbReference type="AlphaFoldDB" id="A0A7U4RPT9"/>
<sequence>MKKIKFFLMIVLLIFMISEIEAKNYPNNYKAGYRHGCLTAQGTIRKDKQAYNNHIQYRKGWNTGFKKCKKPIPNVWNSYNKGYKDGCSSARGRWVKNVKAYNRFTNYRRGWNAGFKKCKKPIPNVWNSYNKGYKDGCSSARGRWVKNVKAYNRFTNYRRGWNAGFKKCKKPIPNVWNSYNKGYKDGCSSARGRWVKNVKAYNRFTNYRRGWNAGKRDCRIGIRPIVIPPVPVAPAPVINIPHPEPVVIEKVQIAENPMIRAAKDFILAKYIHESPVRPIGFSIRMNKSNMKYGALEFTIFHKDDTHFVEENLTNTVFLLCFEKTQDGWEVINDLTGADTLDKQKLLIIKNSLPEDFPLDLLPTAWIDLFDTLDQSITGNPGDQLIPGSGSV</sequence>
<proteinExistence type="predicted"/>
<dbReference type="RefSeq" id="WP_046550155.1">
    <property type="nucleotide sequence ID" value="NZ_CP011308.1"/>
</dbReference>
<protein>
    <submittedName>
        <fullName evidence="1">Uncharacterized protein</fullName>
    </submittedName>
</protein>
<evidence type="ECO:0000313" key="2">
    <source>
        <dbReference type="Proteomes" id="UP000034444"/>
    </source>
</evidence>
<dbReference type="KEGG" id="slh:YH65_00430"/>
<dbReference type="Proteomes" id="UP000034444">
    <property type="component" value="Chromosome"/>
</dbReference>
<dbReference type="OrthoDB" id="5540985at2"/>
<reference evidence="1 2" key="1">
    <citation type="submission" date="2015-04" db="EMBL/GenBank/DDBJ databases">
        <title>Complete genome sequence of Sulfurovum lithotrophicum ATCC BAA-797T.</title>
        <authorList>
            <person name="Ahn J."/>
            <person name="Park G."/>
            <person name="Jeon W."/>
            <person name="Jang Y."/>
            <person name="Jang M."/>
            <person name="Lee H."/>
            <person name="Lee H."/>
        </authorList>
    </citation>
    <scope>NUCLEOTIDE SEQUENCE [LARGE SCALE GENOMIC DNA]</scope>
    <source>
        <strain evidence="2">ATCC BAA-797 / 42BKT</strain>
    </source>
</reference>